<dbReference type="AlphaFoldDB" id="A0A955RJL3"/>
<dbReference type="InterPro" id="IPR023214">
    <property type="entry name" value="HAD_sf"/>
</dbReference>
<comment type="caution">
    <text evidence="1">The sequence shown here is derived from an EMBL/GenBank/DDBJ whole genome shotgun (WGS) entry which is preliminary data.</text>
</comment>
<sequence length="134" mass="14504">LNGTLQVNKQIPEGVRERLAKLNELGFKLVFFSGDARGNAVDIAADLGMEFVKTVNGAEKEAAFLKYDSETTAAVGNARIDIGKFKHAKLSIATLQAEGIHTGILQYVDVVVPSIIDALDFFLDEGTFKGTMRT</sequence>
<protein>
    <recommendedName>
        <fullName evidence="3">HAD family hydrolase</fullName>
    </recommendedName>
</protein>
<evidence type="ECO:0000313" key="2">
    <source>
        <dbReference type="Proteomes" id="UP000783287"/>
    </source>
</evidence>
<name>A0A955RJL3_9BACT</name>
<dbReference type="EMBL" id="JAGQLK010000170">
    <property type="protein sequence ID" value="MCA9383908.1"/>
    <property type="molecule type" value="Genomic_DNA"/>
</dbReference>
<feature type="non-terminal residue" evidence="1">
    <location>
        <position position="1"/>
    </location>
</feature>
<proteinExistence type="predicted"/>
<evidence type="ECO:0008006" key="3">
    <source>
        <dbReference type="Google" id="ProtNLM"/>
    </source>
</evidence>
<reference evidence="1" key="1">
    <citation type="submission" date="2020-04" db="EMBL/GenBank/DDBJ databases">
        <authorList>
            <person name="Zhang T."/>
        </authorList>
    </citation>
    <scope>NUCLEOTIDE SEQUENCE</scope>
    <source>
        <strain evidence="1">HKST-UBA14</strain>
    </source>
</reference>
<dbReference type="InterPro" id="IPR036412">
    <property type="entry name" value="HAD-like_sf"/>
</dbReference>
<evidence type="ECO:0000313" key="1">
    <source>
        <dbReference type="EMBL" id="MCA9383908.1"/>
    </source>
</evidence>
<dbReference type="SUPFAM" id="SSF56784">
    <property type="entry name" value="HAD-like"/>
    <property type="match status" value="1"/>
</dbReference>
<accession>A0A955RJL3</accession>
<organism evidence="1 2">
    <name type="scientific">Candidatus Dojkabacteria bacterium</name>
    <dbReference type="NCBI Taxonomy" id="2099670"/>
    <lineage>
        <taxon>Bacteria</taxon>
        <taxon>Candidatus Dojkabacteria</taxon>
    </lineage>
</organism>
<gene>
    <name evidence="1" type="ORF">KC909_06120</name>
</gene>
<dbReference type="Gene3D" id="3.40.50.1000">
    <property type="entry name" value="HAD superfamily/HAD-like"/>
    <property type="match status" value="1"/>
</dbReference>
<reference evidence="1" key="2">
    <citation type="journal article" date="2021" name="Microbiome">
        <title>Successional dynamics and alternative stable states in a saline activated sludge microbial community over 9 years.</title>
        <authorList>
            <person name="Wang Y."/>
            <person name="Ye J."/>
            <person name="Ju F."/>
            <person name="Liu L."/>
            <person name="Boyd J.A."/>
            <person name="Deng Y."/>
            <person name="Parks D.H."/>
            <person name="Jiang X."/>
            <person name="Yin X."/>
            <person name="Woodcroft B.J."/>
            <person name="Tyson G.W."/>
            <person name="Hugenholtz P."/>
            <person name="Polz M.F."/>
            <person name="Zhang T."/>
        </authorList>
    </citation>
    <scope>NUCLEOTIDE SEQUENCE</scope>
    <source>
        <strain evidence="1">HKST-UBA14</strain>
    </source>
</reference>
<dbReference type="Proteomes" id="UP000783287">
    <property type="component" value="Unassembled WGS sequence"/>
</dbReference>